<dbReference type="InterPro" id="IPR001870">
    <property type="entry name" value="B30.2/SPRY"/>
</dbReference>
<dbReference type="OrthoDB" id="8068875at2759"/>
<evidence type="ECO:0000259" key="5">
    <source>
        <dbReference type="PROSITE" id="PS50188"/>
    </source>
</evidence>
<dbReference type="PROSITE" id="PS50188">
    <property type="entry name" value="B302_SPRY"/>
    <property type="match status" value="1"/>
</dbReference>
<feature type="domain" description="B30.2/SPRY" evidence="5">
    <location>
        <begin position="1714"/>
        <end position="1900"/>
    </location>
</feature>
<dbReference type="PANTHER" id="PTHR13363">
    <property type="entry name" value="RING FINGER AND SRY DOMAIN-CONTAINING"/>
    <property type="match status" value="1"/>
</dbReference>
<name>A0A1V9Z343_9STRA</name>
<evidence type="ECO:0000259" key="4">
    <source>
        <dbReference type="PROSITE" id="PS50030"/>
    </source>
</evidence>
<feature type="domain" description="UBA" evidence="4">
    <location>
        <begin position="1349"/>
        <end position="1389"/>
    </location>
</feature>
<evidence type="ECO:0000256" key="1">
    <source>
        <dbReference type="ARBA" id="ARBA00022723"/>
    </source>
</evidence>
<evidence type="ECO:0008006" key="8">
    <source>
        <dbReference type="Google" id="ProtNLM"/>
    </source>
</evidence>
<dbReference type="SUPFAM" id="SSF46934">
    <property type="entry name" value="UBA-like"/>
    <property type="match status" value="1"/>
</dbReference>
<feature type="non-terminal residue" evidence="6">
    <location>
        <position position="1920"/>
    </location>
</feature>
<sequence length="1920" mass="215646">MEKSQDIVLEGSDPSSFLTLVWQPGVPELLGQEKCEQLLLQAQPLPKRTMEEYHPPYFNPANIGLNWNGNDGIELDLLECILFRRRDMYIASLLTPKLDASTDSELPPLSSMEKRTQEGSAVFSPSNLDQELVDEETMYIGQSILLSLLASQQCPETLRASIADVFVSHSKCMIDTMMKLVLPTENQQAASWSPMLFISLLGGLLLLMQAPEPILSTRIALEMIPLLTRLQTAIADSGVVANNSLGAFAFHPIEKRKVDESYIRQTQPLKRQRTVYYRAGTSSDEGMNISFATAVQIMLDNVESTMAGSTSDIGLQHSYESSTAGLRAEDVDCVRMIMLYLNVSGQTAKQLLRSSATSNMILPSSVSAFSQVMLYVATHPSHLPLMQIEMEMECIKTSLSLLFELQMTITTVEHQEEPVQVLHEDVHQKLMRWKGAMSVLLSLGWTINTSGWYRLEFFKVPQGVPHLQEAKRMLTKYIGICEVRLKQLQDTHKYLYQQQQTRISKTETPELAFACPWTARTFLVAVDLIDHIAIIEPWLRAMVYSRVNKLFWQPPYARGNFSATSFPSYSSCRHEVNASSAPQSPPAFWGLLLQHTTYVESKLKIHLIQLPLPRNALTYDCLYVVPMTETHKVDFQLAAVYPTETRLVHALSSPQSSTGPAVANSQLLHTLQDGTNNEWVAALIAQGTTLLRKPTPDFERVERLVLSLALMVSEAMDAAFKMDLEDTRLKAVVPLWNQFRKWLEQASQRLPSTLPNLTQWCLFLHQVWVGPRMALYTQEKSTDYVLNNLFTFLREIAETPLTLPLRQAVLMQRRILWLHLVGLHLFESSQSLPVMCQDLKLHILLEVFETPSVLQHTTSKGWHDIVLQSPSWSIRDKKLLRCLWRQPIASIAPLTTNPCQEEAIKLLLTQTMSEDAWNTALTMITACSPENTSIAPLTLAYLEECITDPIRLEKACVLARLALVWLSHPNQIDWTNRFALPILSKLSQWNVSTQYQALHLFRIILPLTPPTNTVSEFLLLLVACQEEPNLPHPILNGLESAQLYTDGSISLLALDLIRQLIQISAEWKHEVQRIMDDSLENFGSVDMENTKLIMLQVASLMLCSYGNPSYGLFPGQTITIASTKELLPIIRSVEPNSGILLSMAADMDTCRATCKSFFLSRSVAAAYFTIESTVGIIELSKTLPAMMPTNAEKWVNLVEMHLEQGTILSVSGIGLWFLQAVFTLFEHNVLDKTKWLPKLLSLAVAPEQISIPIPHRMGHFNTLQPPNYWQAQLIYRRMATEVTRVMQIARKTTENVLSGLTLAPTSNDMETEESSIVWQHDEKDHTINFENILTMPMLMRAANISSNPESTTEDMTKLLSMGWSASICSFVLQHYPNNVEGALQWLLNDGNAEDIQSLRLQGNLGIVPDRSVAPSRVRHDIKEAILAPYMDSQHGDNPFHQSSPILNALRQVPRECFVPPLYQNDVESDAVINHPLGYTVPSMVQCYQLINALDIKPGVSILDVGTGSGYFCTLLAHLYGDRIRLTTWEQDPHRLAYAYFHMAKSVQDGDVVRHPYFMNAIEFKVCDAFAPLEAMRETTYDRVHIGASCPRESVHLLFSFVANHGIMVIPVDGTLYRIEKTSTDWTQCRMLALGSVAIESLVAPSVERLAIITPHQKNVDQGLHAFQERANDEVPLILRWDVENPYISEQEKQQQRWWDNVLVRDMIVAVRPESDPMIQRGISEAGNTVVRLGGSKCQLRELSMGVKISDASLKVSNRGSFGTACANVAVRGGGRWFYEIRIGTSKVIQIGWVLPGFDPNPESGLGVGDDAFSYAYDGRRKKKWFCGRNEEYCKQMCKAGDVVGCLLDLDDGSMTFYLNGISLGLAFSGLERDIVHGGYSPACSMDGGESVWFNFGATPFLYPPPQSVSYCALTNFTFPP</sequence>
<dbReference type="Gene3D" id="2.60.120.920">
    <property type="match status" value="1"/>
</dbReference>
<keyword evidence="2" id="KW-0863">Zinc-finger</keyword>
<dbReference type="SMART" id="SM00449">
    <property type="entry name" value="SPRY"/>
    <property type="match status" value="1"/>
</dbReference>
<accession>A0A1V9Z343</accession>
<dbReference type="Pfam" id="PF01135">
    <property type="entry name" value="PCMT"/>
    <property type="match status" value="1"/>
</dbReference>
<dbReference type="CDD" id="cd02440">
    <property type="entry name" value="AdoMet_MTases"/>
    <property type="match status" value="1"/>
</dbReference>
<protein>
    <recommendedName>
        <fullName evidence="8">HECT E3 ubiquitin ligase</fullName>
    </recommendedName>
</protein>
<evidence type="ECO:0000256" key="3">
    <source>
        <dbReference type="ARBA" id="ARBA00022833"/>
    </source>
</evidence>
<dbReference type="EMBL" id="JNBS01002329">
    <property type="protein sequence ID" value="OQR92429.1"/>
    <property type="molecule type" value="Genomic_DNA"/>
</dbReference>
<dbReference type="PROSITE" id="PS50030">
    <property type="entry name" value="UBA"/>
    <property type="match status" value="1"/>
</dbReference>
<comment type="caution">
    <text evidence="6">The sequence shown here is derived from an EMBL/GenBank/DDBJ whole genome shotgun (WGS) entry which is preliminary data.</text>
</comment>
<dbReference type="InterPro" id="IPR015940">
    <property type="entry name" value="UBA"/>
</dbReference>
<dbReference type="Pfam" id="PF00622">
    <property type="entry name" value="SPRY"/>
    <property type="match status" value="1"/>
</dbReference>
<dbReference type="InterPro" id="IPR003877">
    <property type="entry name" value="SPRY_dom"/>
</dbReference>
<evidence type="ECO:0000313" key="7">
    <source>
        <dbReference type="Proteomes" id="UP000243217"/>
    </source>
</evidence>
<dbReference type="InterPro" id="IPR013320">
    <property type="entry name" value="ConA-like_dom_sf"/>
</dbReference>
<dbReference type="PANTHER" id="PTHR13363:SF5">
    <property type="entry name" value="E3 UBIQUITIN-PROTEIN LIGASE RNF123"/>
    <property type="match status" value="1"/>
</dbReference>
<dbReference type="InterPro" id="IPR045129">
    <property type="entry name" value="RNF123/RKP/RSPRY1"/>
</dbReference>
<keyword evidence="3" id="KW-0862">Zinc</keyword>
<dbReference type="SUPFAM" id="SSF49899">
    <property type="entry name" value="Concanavalin A-like lectins/glucanases"/>
    <property type="match status" value="1"/>
</dbReference>
<dbReference type="GO" id="GO:0051603">
    <property type="term" value="P:proteolysis involved in protein catabolic process"/>
    <property type="evidence" value="ECO:0007669"/>
    <property type="project" value="TreeGrafter"/>
</dbReference>
<dbReference type="GO" id="GO:0004842">
    <property type="term" value="F:ubiquitin-protein transferase activity"/>
    <property type="evidence" value="ECO:0007669"/>
    <property type="project" value="InterPro"/>
</dbReference>
<gene>
    <name evidence="6" type="ORF">THRCLA_08712</name>
</gene>
<proteinExistence type="predicted"/>
<dbReference type="InterPro" id="IPR009060">
    <property type="entry name" value="UBA-like_sf"/>
</dbReference>
<keyword evidence="7" id="KW-1185">Reference proteome</keyword>
<organism evidence="6 7">
    <name type="scientific">Thraustotheca clavata</name>
    <dbReference type="NCBI Taxonomy" id="74557"/>
    <lineage>
        <taxon>Eukaryota</taxon>
        <taxon>Sar</taxon>
        <taxon>Stramenopiles</taxon>
        <taxon>Oomycota</taxon>
        <taxon>Saprolegniomycetes</taxon>
        <taxon>Saprolegniales</taxon>
        <taxon>Achlyaceae</taxon>
        <taxon>Thraustotheca</taxon>
    </lineage>
</organism>
<dbReference type="InterPro" id="IPR029063">
    <property type="entry name" value="SAM-dependent_MTases_sf"/>
</dbReference>
<dbReference type="Proteomes" id="UP000243217">
    <property type="component" value="Unassembled WGS sequence"/>
</dbReference>
<evidence type="ECO:0000313" key="6">
    <source>
        <dbReference type="EMBL" id="OQR92429.1"/>
    </source>
</evidence>
<dbReference type="STRING" id="74557.A0A1V9Z343"/>
<dbReference type="GO" id="GO:0008270">
    <property type="term" value="F:zinc ion binding"/>
    <property type="evidence" value="ECO:0007669"/>
    <property type="project" value="UniProtKB-KW"/>
</dbReference>
<keyword evidence="1" id="KW-0479">Metal-binding</keyword>
<dbReference type="Gene3D" id="3.40.50.150">
    <property type="entry name" value="Vaccinia Virus protein VP39"/>
    <property type="match status" value="1"/>
</dbReference>
<dbReference type="GO" id="GO:0005737">
    <property type="term" value="C:cytoplasm"/>
    <property type="evidence" value="ECO:0007669"/>
    <property type="project" value="TreeGrafter"/>
</dbReference>
<reference evidence="6 7" key="1">
    <citation type="journal article" date="2014" name="Genome Biol. Evol.">
        <title>The secreted proteins of Achlya hypogyna and Thraustotheca clavata identify the ancestral oomycete secretome and reveal gene acquisitions by horizontal gene transfer.</title>
        <authorList>
            <person name="Misner I."/>
            <person name="Blouin N."/>
            <person name="Leonard G."/>
            <person name="Richards T.A."/>
            <person name="Lane C.E."/>
        </authorList>
    </citation>
    <scope>NUCLEOTIDE SEQUENCE [LARGE SCALE GENOMIC DNA]</scope>
    <source>
        <strain evidence="6 7">ATCC 34112</strain>
    </source>
</reference>
<dbReference type="SUPFAM" id="SSF53335">
    <property type="entry name" value="S-adenosyl-L-methionine-dependent methyltransferases"/>
    <property type="match status" value="1"/>
</dbReference>
<evidence type="ECO:0000256" key="2">
    <source>
        <dbReference type="ARBA" id="ARBA00022771"/>
    </source>
</evidence>
<dbReference type="InterPro" id="IPR043136">
    <property type="entry name" value="B30.2/SPRY_sf"/>
</dbReference>